<gene>
    <name evidence="1" type="ORF">SAMN04488096_1391</name>
</gene>
<accession>A0A1M6I1R8</accession>
<keyword evidence="2" id="KW-1185">Reference proteome</keyword>
<protein>
    <submittedName>
        <fullName evidence="1">Uncharacterized protein</fullName>
    </submittedName>
</protein>
<dbReference type="Proteomes" id="UP000184225">
    <property type="component" value="Unassembled WGS sequence"/>
</dbReference>
<evidence type="ECO:0000313" key="2">
    <source>
        <dbReference type="Proteomes" id="UP000184225"/>
    </source>
</evidence>
<reference evidence="1 2" key="1">
    <citation type="submission" date="2016-11" db="EMBL/GenBank/DDBJ databases">
        <authorList>
            <person name="Jaros S."/>
            <person name="Januszkiewicz K."/>
            <person name="Wedrychowicz H."/>
        </authorList>
    </citation>
    <scope>NUCLEOTIDE SEQUENCE [LARGE SCALE GENOMIC DNA]</scope>
    <source>
        <strain evidence="1 2">DSM 21425</strain>
    </source>
</reference>
<dbReference type="AlphaFoldDB" id="A0A1M6I1R8"/>
<organism evidence="1 2">
    <name type="scientific">Mesonia phycicola</name>
    <dbReference type="NCBI Taxonomy" id="579105"/>
    <lineage>
        <taxon>Bacteria</taxon>
        <taxon>Pseudomonadati</taxon>
        <taxon>Bacteroidota</taxon>
        <taxon>Flavobacteriia</taxon>
        <taxon>Flavobacteriales</taxon>
        <taxon>Flavobacteriaceae</taxon>
        <taxon>Mesonia</taxon>
    </lineage>
</organism>
<dbReference type="InterPro" id="IPR058087">
    <property type="entry name" value="XAC2610_dom"/>
</dbReference>
<dbReference type="EMBL" id="FQYY01000039">
    <property type="protein sequence ID" value="SHJ28184.1"/>
    <property type="molecule type" value="Genomic_DNA"/>
</dbReference>
<sequence>MRIILLLLIIFTSVSGNSQSSYSGSLGKYPINLIMYHYGDGDSRAYYVYDKFDTPITINGRLEAGELKLFEKDDSEKVFATLIFKDFKESDKTIKGKWISIDKSKTYEISLNKDFDIDYGDNIEWESKELIQSKSTKEHYFKTIITKEKGQFYGRISGVKIFQKKSDKLIQTIELDCQLFGIDNISVGDYNFDGIDDFSVFEASYSGPNTSSIYILRDSNSDKYLKSNFSGTSLEFDNDSKLIYEHNQCCAGRSHMNATYKVANNEMILIEQKCLEFDEEKEDFIEIECE</sequence>
<dbReference type="NCBIfam" id="NF047539">
    <property type="entry name" value="XAC2610_fam"/>
    <property type="match status" value="1"/>
</dbReference>
<name>A0A1M6I1R8_9FLAO</name>
<evidence type="ECO:0000313" key="1">
    <source>
        <dbReference type="EMBL" id="SHJ28184.1"/>
    </source>
</evidence>
<proteinExistence type="predicted"/>